<evidence type="ECO:0000259" key="5">
    <source>
        <dbReference type="PROSITE" id="PS51387"/>
    </source>
</evidence>
<keyword evidence="4" id="KW-0560">Oxidoreductase</keyword>
<dbReference type="Gene3D" id="3.30.465.10">
    <property type="match status" value="1"/>
</dbReference>
<proteinExistence type="inferred from homology"/>
<dbReference type="InterPro" id="IPR050416">
    <property type="entry name" value="FAD-linked_Oxidoreductase"/>
</dbReference>
<dbReference type="OrthoDB" id="2151789at2759"/>
<dbReference type="PROSITE" id="PS51387">
    <property type="entry name" value="FAD_PCMH"/>
    <property type="match status" value="1"/>
</dbReference>
<name>A0A6A5U1B9_9PLEO</name>
<dbReference type="GO" id="GO:0071949">
    <property type="term" value="F:FAD binding"/>
    <property type="evidence" value="ECO:0007669"/>
    <property type="project" value="InterPro"/>
</dbReference>
<evidence type="ECO:0000256" key="1">
    <source>
        <dbReference type="ARBA" id="ARBA00005466"/>
    </source>
</evidence>
<feature type="domain" description="FAD-binding PCMH-type" evidence="5">
    <location>
        <begin position="36"/>
        <end position="211"/>
    </location>
</feature>
<dbReference type="EMBL" id="ML976989">
    <property type="protein sequence ID" value="KAF1957642.1"/>
    <property type="molecule type" value="Genomic_DNA"/>
</dbReference>
<evidence type="ECO:0000313" key="6">
    <source>
        <dbReference type="EMBL" id="KAF1957642.1"/>
    </source>
</evidence>
<reference evidence="6" key="1">
    <citation type="journal article" date="2020" name="Stud. Mycol.">
        <title>101 Dothideomycetes genomes: a test case for predicting lifestyles and emergence of pathogens.</title>
        <authorList>
            <person name="Haridas S."/>
            <person name="Albert R."/>
            <person name="Binder M."/>
            <person name="Bloem J."/>
            <person name="Labutti K."/>
            <person name="Salamov A."/>
            <person name="Andreopoulos B."/>
            <person name="Baker S."/>
            <person name="Barry K."/>
            <person name="Bills G."/>
            <person name="Bluhm B."/>
            <person name="Cannon C."/>
            <person name="Castanera R."/>
            <person name="Culley D."/>
            <person name="Daum C."/>
            <person name="Ezra D."/>
            <person name="Gonzalez J."/>
            <person name="Henrissat B."/>
            <person name="Kuo A."/>
            <person name="Liang C."/>
            <person name="Lipzen A."/>
            <person name="Lutzoni F."/>
            <person name="Magnuson J."/>
            <person name="Mondo S."/>
            <person name="Nolan M."/>
            <person name="Ohm R."/>
            <person name="Pangilinan J."/>
            <person name="Park H.-J."/>
            <person name="Ramirez L."/>
            <person name="Alfaro M."/>
            <person name="Sun H."/>
            <person name="Tritt A."/>
            <person name="Yoshinaga Y."/>
            <person name="Zwiers L.-H."/>
            <person name="Turgeon B."/>
            <person name="Goodwin S."/>
            <person name="Spatafora J."/>
            <person name="Crous P."/>
            <person name="Grigoriev I."/>
        </authorList>
    </citation>
    <scope>NUCLEOTIDE SEQUENCE</scope>
    <source>
        <strain evidence="6">CBS 675.92</strain>
    </source>
</reference>
<organism evidence="6 7">
    <name type="scientific">Byssothecium circinans</name>
    <dbReference type="NCBI Taxonomy" id="147558"/>
    <lineage>
        <taxon>Eukaryota</taxon>
        <taxon>Fungi</taxon>
        <taxon>Dikarya</taxon>
        <taxon>Ascomycota</taxon>
        <taxon>Pezizomycotina</taxon>
        <taxon>Dothideomycetes</taxon>
        <taxon>Pleosporomycetidae</taxon>
        <taxon>Pleosporales</taxon>
        <taxon>Massarineae</taxon>
        <taxon>Massarinaceae</taxon>
        <taxon>Byssothecium</taxon>
    </lineage>
</organism>
<dbReference type="PANTHER" id="PTHR42973:SF22">
    <property type="entry name" value="FAD-BINDING PCMH-TYPE DOMAIN-CONTAINING PROTEIN-RELATED"/>
    <property type="match status" value="1"/>
</dbReference>
<keyword evidence="2" id="KW-0285">Flavoprotein</keyword>
<dbReference type="Proteomes" id="UP000800035">
    <property type="component" value="Unassembled WGS sequence"/>
</dbReference>
<accession>A0A6A5U1B9</accession>
<dbReference type="InterPro" id="IPR016166">
    <property type="entry name" value="FAD-bd_PCMH"/>
</dbReference>
<protein>
    <submittedName>
        <fullName evidence="6">FAD-binding domain-containing protein</fullName>
    </submittedName>
</protein>
<dbReference type="InterPro" id="IPR036318">
    <property type="entry name" value="FAD-bd_PCMH-like_sf"/>
</dbReference>
<dbReference type="GO" id="GO:0016491">
    <property type="term" value="F:oxidoreductase activity"/>
    <property type="evidence" value="ECO:0007669"/>
    <property type="project" value="UniProtKB-KW"/>
</dbReference>
<dbReference type="AlphaFoldDB" id="A0A6A5U1B9"/>
<dbReference type="InterPro" id="IPR016169">
    <property type="entry name" value="FAD-bd_PCMH_sub2"/>
</dbReference>
<sequence>MALKKILTETLPSKLLTPGNEEYDKSNNSYFTVFASSIKPSFIVQPTSVDEVSGLLRSLHPLLVNDEAKLAVKGTGHTPFAGSANIENGVTVDLQRLKGITLNEDKSAVTIRTGETWESVYAELEKYGVTAAGGRVGRVGVGGLVLGGGLSFFSTRHGFACDSVTDFEVVLASGEVVHANMQENPDLLVSLRGGLNNFGIVTSFTMKTLPSGNMWGGINYYMPGSFGALIEATVDFVQNEKDPDTHLMSSMGYGMGQQVVTCCMYHTKGVENPPSLQPFTSQSDQIKDYSSLRTATHIEFCNELSSFTKDGVRSFYATCTIRPDVGLMNNLHREFLNTLEELKSAEGLIFSLGFFPLTKSLLENSKAAGGNAKDIDPSDGPLFIILLNPTWDSPTDDVRVHQGVEDLLAKFKKVASERGLLHRYLFTNYTYQKDDALSGYGEESLERMRKVSEKFDPAGVFQKAVPGGFKINVAK</sequence>
<dbReference type="InterPro" id="IPR006094">
    <property type="entry name" value="Oxid_FAD_bind_N"/>
</dbReference>
<gene>
    <name evidence="6" type="ORF">CC80DRAFT_444034</name>
</gene>
<keyword evidence="7" id="KW-1185">Reference proteome</keyword>
<dbReference type="SUPFAM" id="SSF56176">
    <property type="entry name" value="FAD-binding/transporter-associated domain-like"/>
    <property type="match status" value="1"/>
</dbReference>
<keyword evidence="3" id="KW-0274">FAD</keyword>
<dbReference type="PANTHER" id="PTHR42973">
    <property type="entry name" value="BINDING OXIDOREDUCTASE, PUTATIVE (AFU_ORTHOLOGUE AFUA_1G17690)-RELATED"/>
    <property type="match status" value="1"/>
</dbReference>
<evidence type="ECO:0000256" key="4">
    <source>
        <dbReference type="ARBA" id="ARBA00023002"/>
    </source>
</evidence>
<dbReference type="Pfam" id="PF01565">
    <property type="entry name" value="FAD_binding_4"/>
    <property type="match status" value="1"/>
</dbReference>
<evidence type="ECO:0000256" key="2">
    <source>
        <dbReference type="ARBA" id="ARBA00022630"/>
    </source>
</evidence>
<evidence type="ECO:0000256" key="3">
    <source>
        <dbReference type="ARBA" id="ARBA00022827"/>
    </source>
</evidence>
<comment type="similarity">
    <text evidence="1">Belongs to the oxygen-dependent FAD-linked oxidoreductase family.</text>
</comment>
<evidence type="ECO:0000313" key="7">
    <source>
        <dbReference type="Proteomes" id="UP000800035"/>
    </source>
</evidence>